<dbReference type="EMBL" id="UZAL01035114">
    <property type="protein sequence ID" value="VDP66960.1"/>
    <property type="molecule type" value="Genomic_DNA"/>
</dbReference>
<evidence type="ECO:0000313" key="1">
    <source>
        <dbReference type="EMBL" id="VDP66960.1"/>
    </source>
</evidence>
<protein>
    <submittedName>
        <fullName evidence="1">Uncharacterized protein</fullName>
    </submittedName>
</protein>
<name>A0A3P8FLS8_9TREM</name>
<sequence length="53" mass="6430">MHTATLCELWDLVAKVAPNRKHDNDYHNQYRTEARLNRLEIHRDHTVLIYNLM</sequence>
<dbReference type="AlphaFoldDB" id="A0A3P8FLS8"/>
<dbReference type="Proteomes" id="UP000269396">
    <property type="component" value="Unassembled WGS sequence"/>
</dbReference>
<keyword evidence="2" id="KW-1185">Reference proteome</keyword>
<proteinExistence type="predicted"/>
<gene>
    <name evidence="1" type="ORF">SMTD_LOCUS14852</name>
</gene>
<evidence type="ECO:0000313" key="2">
    <source>
        <dbReference type="Proteomes" id="UP000269396"/>
    </source>
</evidence>
<organism evidence="1 2">
    <name type="scientific">Schistosoma mattheei</name>
    <dbReference type="NCBI Taxonomy" id="31246"/>
    <lineage>
        <taxon>Eukaryota</taxon>
        <taxon>Metazoa</taxon>
        <taxon>Spiralia</taxon>
        <taxon>Lophotrochozoa</taxon>
        <taxon>Platyhelminthes</taxon>
        <taxon>Trematoda</taxon>
        <taxon>Digenea</taxon>
        <taxon>Strigeidida</taxon>
        <taxon>Schistosomatoidea</taxon>
        <taxon>Schistosomatidae</taxon>
        <taxon>Schistosoma</taxon>
    </lineage>
</organism>
<reference evidence="1 2" key="1">
    <citation type="submission" date="2018-11" db="EMBL/GenBank/DDBJ databases">
        <authorList>
            <consortium name="Pathogen Informatics"/>
        </authorList>
    </citation>
    <scope>NUCLEOTIDE SEQUENCE [LARGE SCALE GENOMIC DNA]</scope>
    <source>
        <strain>Denwood</strain>
        <strain evidence="2">Zambia</strain>
    </source>
</reference>
<accession>A0A3P8FLS8</accession>